<dbReference type="EMBL" id="JAQMTI010000023">
    <property type="protein sequence ID" value="MDB9440071.1"/>
    <property type="molecule type" value="Genomic_DNA"/>
</dbReference>
<gene>
    <name evidence="1" type="ORF">PN497_01575</name>
</gene>
<organism evidence="1 2">
    <name type="scientific">Sphaerospermopsis kisseleviana CS-549</name>
    <dbReference type="NCBI Taxonomy" id="3021783"/>
    <lineage>
        <taxon>Bacteria</taxon>
        <taxon>Bacillati</taxon>
        <taxon>Cyanobacteriota</taxon>
        <taxon>Cyanophyceae</taxon>
        <taxon>Nostocales</taxon>
        <taxon>Aphanizomenonaceae</taxon>
        <taxon>Sphaerospermopsis</taxon>
        <taxon>Sphaerospermopsis kisseleviana</taxon>
    </lineage>
</organism>
<dbReference type="Proteomes" id="UP001211711">
    <property type="component" value="Unassembled WGS sequence"/>
</dbReference>
<comment type="caution">
    <text evidence="1">The sequence shown here is derived from an EMBL/GenBank/DDBJ whole genome shotgun (WGS) entry which is preliminary data.</text>
</comment>
<evidence type="ECO:0000313" key="2">
    <source>
        <dbReference type="Proteomes" id="UP001211711"/>
    </source>
</evidence>
<proteinExistence type="predicted"/>
<sequence>MTTSYMTVEVAYSNEFYVRVNVGTIHELSLEGFQSLCRVC</sequence>
<accession>A0ABT4ZL04</accession>
<keyword evidence="2" id="KW-1185">Reference proteome</keyword>
<evidence type="ECO:0000313" key="1">
    <source>
        <dbReference type="EMBL" id="MDB9440071.1"/>
    </source>
</evidence>
<dbReference type="RefSeq" id="WP_272109385.1">
    <property type="nucleotide sequence ID" value="NZ_JAQMTI010000023.1"/>
</dbReference>
<reference evidence="1 2" key="1">
    <citation type="submission" date="2023-01" db="EMBL/GenBank/DDBJ databases">
        <title>Genomes from the Australian National Cyanobacteria Reference Collection.</title>
        <authorList>
            <person name="Willis A."/>
            <person name="Lee E.M.F."/>
        </authorList>
    </citation>
    <scope>NUCLEOTIDE SEQUENCE [LARGE SCALE GENOMIC DNA]</scope>
    <source>
        <strain evidence="1 2">CS-549</strain>
    </source>
</reference>
<protein>
    <submittedName>
        <fullName evidence="1">Uncharacterized protein</fullName>
    </submittedName>
</protein>
<name>A0ABT4ZL04_9CYAN</name>